<sequence>QSPPWQLSLLLVVPAQELRAQQHNIRGQNNSEGRVEIFHDGEWGTLCDDSWDINDAQVVCQQLYFPGAKEVLGSAAFGQGTGNIWMDDVGCSGTEIALLQCTFPGWGVHNCGHSEDAGVRYVSNEYVLDHNASLSDQLGELFDSGHDCDLDIQVREDSSTVETICAHRIILSLNPDLKSISDSTPNLRYFYTRRMKITRPSAYCLLKMAYDWGLAELQSKAVNILRSFLAGDSSFQSQSSFCQHAVSVGDKALQDVCLRYLAWNCEELIQSPAWIELPLHLVKTLLSRSDLVVRNETIVLHGVKKWAAARENATIPGALLKLVRFPMMSAEDLYELDGSQFPDGKLQGFQFNALPVSRLLADLTAEQTIYTPRIYTAKPWSFTFSIQEIRAYKHSGLYITVGQSTSSLTSDFKTPVHTSTYFSFLSIRWKARVFISDEDCTRESVTCSSLPAVSLKIQERQNDLLGEMEARIRYRNKLVLMCEGRYVSHVDDFNSVDSDEPVFVPDTAEQIYPCPSKVFTYQVVVTPQYSAD</sequence>
<dbReference type="InterPro" id="IPR051481">
    <property type="entry name" value="BTB-POZ/Galectin-3-binding"/>
</dbReference>
<dbReference type="InterPro" id="IPR011705">
    <property type="entry name" value="BACK"/>
</dbReference>
<dbReference type="InterPro" id="IPR036772">
    <property type="entry name" value="SRCR-like_dom_sf"/>
</dbReference>
<protein>
    <recommendedName>
        <fullName evidence="4">SRCR domain-containing protein</fullName>
    </recommendedName>
</protein>
<dbReference type="GO" id="GO:0016020">
    <property type="term" value="C:membrane"/>
    <property type="evidence" value="ECO:0007669"/>
    <property type="project" value="InterPro"/>
</dbReference>
<dbReference type="SMART" id="SM00202">
    <property type="entry name" value="SR"/>
    <property type="match status" value="1"/>
</dbReference>
<dbReference type="Ensembl" id="ENSKMAT00000003223.1">
    <property type="protein sequence ID" value="ENSKMAP00000003160.1"/>
    <property type="gene ID" value="ENSKMAG00000002385.1"/>
</dbReference>
<keyword evidence="2" id="KW-0325">Glycoprotein</keyword>
<dbReference type="PANTHER" id="PTHR24410">
    <property type="entry name" value="HL07962P-RELATED"/>
    <property type="match status" value="1"/>
</dbReference>
<dbReference type="Proteomes" id="UP000264800">
    <property type="component" value="Unplaced"/>
</dbReference>
<dbReference type="GeneTree" id="ENSGT00940000164412"/>
<evidence type="ECO:0000256" key="3">
    <source>
        <dbReference type="PROSITE-ProRule" id="PRU00196"/>
    </source>
</evidence>
<comment type="caution">
    <text evidence="3">Lacks conserved residue(s) required for the propagation of feature annotation.</text>
</comment>
<feature type="disulfide bond" evidence="3">
    <location>
        <begin position="91"/>
        <end position="101"/>
    </location>
</feature>
<dbReference type="AlphaFoldDB" id="A0A3Q2ZJZ1"/>
<reference evidence="5" key="1">
    <citation type="submission" date="2025-08" db="UniProtKB">
        <authorList>
            <consortium name="Ensembl"/>
        </authorList>
    </citation>
    <scope>IDENTIFICATION</scope>
</reference>
<organism evidence="5 6">
    <name type="scientific">Kryptolebias marmoratus</name>
    <name type="common">Mangrove killifish</name>
    <name type="synonym">Rivulus marmoratus</name>
    <dbReference type="NCBI Taxonomy" id="37003"/>
    <lineage>
        <taxon>Eukaryota</taxon>
        <taxon>Metazoa</taxon>
        <taxon>Chordata</taxon>
        <taxon>Craniata</taxon>
        <taxon>Vertebrata</taxon>
        <taxon>Euteleostomi</taxon>
        <taxon>Actinopterygii</taxon>
        <taxon>Neopterygii</taxon>
        <taxon>Teleostei</taxon>
        <taxon>Neoteleostei</taxon>
        <taxon>Acanthomorphata</taxon>
        <taxon>Ovalentaria</taxon>
        <taxon>Atherinomorphae</taxon>
        <taxon>Cyprinodontiformes</taxon>
        <taxon>Rivulidae</taxon>
        <taxon>Kryptolebias</taxon>
    </lineage>
</organism>
<dbReference type="PANTHER" id="PTHR24410:SF16">
    <property type="entry name" value="GALECTIN-3-BINDING PROTEIN"/>
    <property type="match status" value="1"/>
</dbReference>
<dbReference type="InterPro" id="IPR011333">
    <property type="entry name" value="SKP1/BTB/POZ_sf"/>
</dbReference>
<dbReference type="OMA" id="CDLNIAV"/>
<keyword evidence="6" id="KW-1185">Reference proteome</keyword>
<dbReference type="Gene3D" id="1.25.40.420">
    <property type="match status" value="1"/>
</dbReference>
<evidence type="ECO:0000313" key="6">
    <source>
        <dbReference type="Proteomes" id="UP000264800"/>
    </source>
</evidence>
<reference evidence="5" key="2">
    <citation type="submission" date="2025-09" db="UniProtKB">
        <authorList>
            <consortium name="Ensembl"/>
        </authorList>
    </citation>
    <scope>IDENTIFICATION</scope>
</reference>
<evidence type="ECO:0000313" key="5">
    <source>
        <dbReference type="Ensembl" id="ENSKMAP00000003160.1"/>
    </source>
</evidence>
<evidence type="ECO:0000259" key="4">
    <source>
        <dbReference type="PROSITE" id="PS50287"/>
    </source>
</evidence>
<dbReference type="SMART" id="SM00875">
    <property type="entry name" value="BACK"/>
    <property type="match status" value="1"/>
</dbReference>
<dbReference type="PRINTS" id="PR00258">
    <property type="entry name" value="SPERACTRCPTR"/>
</dbReference>
<dbReference type="Gene3D" id="3.10.250.10">
    <property type="entry name" value="SRCR-like domain"/>
    <property type="match status" value="1"/>
</dbReference>
<dbReference type="SUPFAM" id="SSF54695">
    <property type="entry name" value="POZ domain"/>
    <property type="match status" value="1"/>
</dbReference>
<evidence type="ECO:0000256" key="1">
    <source>
        <dbReference type="ARBA" id="ARBA00023157"/>
    </source>
</evidence>
<dbReference type="STRING" id="37003.ENSKMAP00000003160"/>
<proteinExistence type="predicted"/>
<accession>A0A3Q2ZJZ1</accession>
<dbReference type="InterPro" id="IPR001190">
    <property type="entry name" value="SRCR"/>
</dbReference>
<feature type="disulfide bond" evidence="3">
    <location>
        <begin position="47"/>
        <end position="111"/>
    </location>
</feature>
<dbReference type="FunFam" id="3.10.250.10:FF:000011">
    <property type="entry name" value="Scavenger receptor class A member 5"/>
    <property type="match status" value="1"/>
</dbReference>
<dbReference type="PROSITE" id="PS50287">
    <property type="entry name" value="SRCR_2"/>
    <property type="match status" value="1"/>
</dbReference>
<dbReference type="SUPFAM" id="SSF56487">
    <property type="entry name" value="SRCR-like"/>
    <property type="match status" value="1"/>
</dbReference>
<keyword evidence="1 3" id="KW-1015">Disulfide bond</keyword>
<evidence type="ECO:0000256" key="2">
    <source>
        <dbReference type="ARBA" id="ARBA00023180"/>
    </source>
</evidence>
<feature type="domain" description="SRCR" evidence="4">
    <location>
        <begin position="18"/>
        <end position="122"/>
    </location>
</feature>
<dbReference type="Pfam" id="PF00530">
    <property type="entry name" value="SRCR"/>
    <property type="match status" value="1"/>
</dbReference>
<dbReference type="Pfam" id="PF07707">
    <property type="entry name" value="BACK"/>
    <property type="match status" value="1"/>
</dbReference>
<name>A0A3Q2ZJZ1_KRYMA</name>